<sequence>MGSASKHPAGGRGDAGEDPDDDYLGESHPLPSTFFEGPDEHGFIRTISYYLKADGSRVKVTATSRAWKLSSAAAERRSWLKFGDAAADGDTSPLTTVSPVNVFLELRDRGVPVYHLDHRASDGKPVHAETYTDENGLPKIPAGQGSWAKAGATTDEALGEEEEEDEGRRELGADEDSVLPPRVVIRPDENQDANTVKVVTTRTRVGKVSKAVAERRLWPKFGDAAADGDTSPLTTVSPVDVFLELRDRTVPVYHLDHRASAGNAGLAHAEKYYTGFPDDAKKLVTNSSFPRLLAGHCFCAKSDATTDDVMGKKEERHGELGGSLAQVLVRNLPRTADEEDIRRLFGKFGNVVSLQIAVSRRTKIGMGFAFVTFLHQDQAQAAIDGLDGVRFGSLILSAEWA</sequence>
<feature type="domain" description="RRM" evidence="4">
    <location>
        <begin position="325"/>
        <end position="401"/>
    </location>
</feature>
<evidence type="ECO:0000313" key="6">
    <source>
        <dbReference type="Proteomes" id="UP000015105"/>
    </source>
</evidence>
<dbReference type="InterPro" id="IPR012677">
    <property type="entry name" value="Nucleotide-bd_a/b_plait_sf"/>
</dbReference>
<evidence type="ECO:0000313" key="5">
    <source>
        <dbReference type="EnsemblPlants" id="AET6Gv20800200.1"/>
    </source>
</evidence>
<dbReference type="PROSITE" id="PS50102">
    <property type="entry name" value="RRM"/>
    <property type="match status" value="1"/>
</dbReference>
<reference evidence="6" key="2">
    <citation type="journal article" date="2017" name="Nat. Plants">
        <title>The Aegilops tauschii genome reveals multiple impacts of transposons.</title>
        <authorList>
            <person name="Zhao G."/>
            <person name="Zou C."/>
            <person name="Li K."/>
            <person name="Wang K."/>
            <person name="Li T."/>
            <person name="Gao L."/>
            <person name="Zhang X."/>
            <person name="Wang H."/>
            <person name="Yang Z."/>
            <person name="Liu X."/>
            <person name="Jiang W."/>
            <person name="Mao L."/>
            <person name="Kong X."/>
            <person name="Jiao Y."/>
            <person name="Jia J."/>
        </authorList>
    </citation>
    <scope>NUCLEOTIDE SEQUENCE [LARGE SCALE GENOMIC DNA]</scope>
    <source>
        <strain evidence="6">cv. AL8/78</strain>
    </source>
</reference>
<dbReference type="SMART" id="SM00361">
    <property type="entry name" value="RRM_1"/>
    <property type="match status" value="1"/>
</dbReference>
<keyword evidence="6" id="KW-1185">Reference proteome</keyword>
<dbReference type="STRING" id="200361.A0A453PP41"/>
<reference evidence="5" key="4">
    <citation type="submission" date="2019-03" db="UniProtKB">
        <authorList>
            <consortium name="EnsemblPlants"/>
        </authorList>
    </citation>
    <scope>IDENTIFICATION</scope>
</reference>
<dbReference type="Pfam" id="PF00076">
    <property type="entry name" value="RRM_1"/>
    <property type="match status" value="1"/>
</dbReference>
<dbReference type="InterPro" id="IPR003954">
    <property type="entry name" value="RRM_euk-type"/>
</dbReference>
<dbReference type="Pfam" id="PF12353">
    <property type="entry name" value="eIF3g"/>
    <property type="match status" value="2"/>
</dbReference>
<reference evidence="6" key="1">
    <citation type="journal article" date="2014" name="Science">
        <title>Ancient hybridizations among the ancestral genomes of bread wheat.</title>
        <authorList>
            <consortium name="International Wheat Genome Sequencing Consortium,"/>
            <person name="Marcussen T."/>
            <person name="Sandve S.R."/>
            <person name="Heier L."/>
            <person name="Spannagl M."/>
            <person name="Pfeifer M."/>
            <person name="Jakobsen K.S."/>
            <person name="Wulff B.B."/>
            <person name="Steuernagel B."/>
            <person name="Mayer K.F."/>
            <person name="Olsen O.A."/>
        </authorList>
    </citation>
    <scope>NUCLEOTIDE SEQUENCE [LARGE SCALE GENOMIC DNA]</scope>
    <source>
        <strain evidence="6">cv. AL8/78</strain>
    </source>
</reference>
<accession>A0A453PP41</accession>
<reference evidence="5" key="3">
    <citation type="journal article" date="2017" name="Nature">
        <title>Genome sequence of the progenitor of the wheat D genome Aegilops tauschii.</title>
        <authorList>
            <person name="Luo M.C."/>
            <person name="Gu Y.Q."/>
            <person name="Puiu D."/>
            <person name="Wang H."/>
            <person name="Twardziok S.O."/>
            <person name="Deal K.R."/>
            <person name="Huo N."/>
            <person name="Zhu T."/>
            <person name="Wang L."/>
            <person name="Wang Y."/>
            <person name="McGuire P.E."/>
            <person name="Liu S."/>
            <person name="Long H."/>
            <person name="Ramasamy R.K."/>
            <person name="Rodriguez J.C."/>
            <person name="Van S.L."/>
            <person name="Yuan L."/>
            <person name="Wang Z."/>
            <person name="Xia Z."/>
            <person name="Xiao L."/>
            <person name="Anderson O.D."/>
            <person name="Ouyang S."/>
            <person name="Liang Y."/>
            <person name="Zimin A.V."/>
            <person name="Pertea G."/>
            <person name="Qi P."/>
            <person name="Bennetzen J.L."/>
            <person name="Dai X."/>
            <person name="Dawson M.W."/>
            <person name="Muller H.G."/>
            <person name="Kugler K."/>
            <person name="Rivarola-Duarte L."/>
            <person name="Spannagl M."/>
            <person name="Mayer K.F.X."/>
            <person name="Lu F.H."/>
            <person name="Bevan M.W."/>
            <person name="Leroy P."/>
            <person name="Li P."/>
            <person name="You F.M."/>
            <person name="Sun Q."/>
            <person name="Liu Z."/>
            <person name="Lyons E."/>
            <person name="Wicker T."/>
            <person name="Salzberg S.L."/>
            <person name="Devos K.M."/>
            <person name="Dvorak J."/>
        </authorList>
    </citation>
    <scope>NUCLEOTIDE SEQUENCE [LARGE SCALE GENOMIC DNA]</scope>
    <source>
        <strain evidence="5">cv. AL8/78</strain>
    </source>
</reference>
<feature type="region of interest" description="Disordered" evidence="3">
    <location>
        <begin position="123"/>
        <end position="180"/>
    </location>
</feature>
<dbReference type="Gramene" id="AET6Gv20800200.1">
    <property type="protein sequence ID" value="AET6Gv20800200.1"/>
    <property type="gene ID" value="AET6Gv20800200"/>
</dbReference>
<reference evidence="5" key="5">
    <citation type="journal article" date="2021" name="G3 (Bethesda)">
        <title>Aegilops tauschii genome assembly Aet v5.0 features greater sequence contiguity and improved annotation.</title>
        <authorList>
            <person name="Wang L."/>
            <person name="Zhu T."/>
            <person name="Rodriguez J.C."/>
            <person name="Deal K.R."/>
            <person name="Dubcovsky J."/>
            <person name="McGuire P.E."/>
            <person name="Lux T."/>
            <person name="Spannagl M."/>
            <person name="Mayer K.F.X."/>
            <person name="Baldrich P."/>
            <person name="Meyers B.C."/>
            <person name="Huo N."/>
            <person name="Gu Y.Q."/>
            <person name="Zhou H."/>
            <person name="Devos K.M."/>
            <person name="Bennetzen J.L."/>
            <person name="Unver T."/>
            <person name="Budak H."/>
            <person name="Gulick P.J."/>
            <person name="Galiba G."/>
            <person name="Kalapos B."/>
            <person name="Nelson D.R."/>
            <person name="Li P."/>
            <person name="You F.M."/>
            <person name="Luo M.C."/>
            <person name="Dvorak J."/>
        </authorList>
    </citation>
    <scope>NUCLEOTIDE SEQUENCE [LARGE SCALE GENOMIC DNA]</scope>
    <source>
        <strain evidence="5">cv. AL8/78</strain>
    </source>
</reference>
<evidence type="ECO:0000256" key="2">
    <source>
        <dbReference type="PROSITE-ProRule" id="PRU00176"/>
    </source>
</evidence>
<keyword evidence="1 2" id="KW-0694">RNA-binding</keyword>
<dbReference type="InterPro" id="IPR024675">
    <property type="entry name" value="eIF3g_N"/>
</dbReference>
<dbReference type="InterPro" id="IPR000504">
    <property type="entry name" value="RRM_dom"/>
</dbReference>
<dbReference type="EnsemblPlants" id="AET6Gv20800200.1">
    <property type="protein sequence ID" value="AET6Gv20800200.1"/>
    <property type="gene ID" value="AET6Gv20800200"/>
</dbReference>
<dbReference type="Proteomes" id="UP000015105">
    <property type="component" value="Chromosome 6D"/>
</dbReference>
<organism evidence="5 6">
    <name type="scientific">Aegilops tauschii subsp. strangulata</name>
    <name type="common">Goatgrass</name>
    <dbReference type="NCBI Taxonomy" id="200361"/>
    <lineage>
        <taxon>Eukaryota</taxon>
        <taxon>Viridiplantae</taxon>
        <taxon>Streptophyta</taxon>
        <taxon>Embryophyta</taxon>
        <taxon>Tracheophyta</taxon>
        <taxon>Spermatophyta</taxon>
        <taxon>Magnoliopsida</taxon>
        <taxon>Liliopsida</taxon>
        <taxon>Poales</taxon>
        <taxon>Poaceae</taxon>
        <taxon>BOP clade</taxon>
        <taxon>Pooideae</taxon>
        <taxon>Triticodae</taxon>
        <taxon>Triticeae</taxon>
        <taxon>Triticinae</taxon>
        <taxon>Aegilops</taxon>
    </lineage>
</organism>
<dbReference type="Gene3D" id="3.30.70.330">
    <property type="match status" value="1"/>
</dbReference>
<protein>
    <recommendedName>
        <fullName evidence="4">RRM domain-containing protein</fullName>
    </recommendedName>
</protein>
<dbReference type="InterPro" id="IPR035979">
    <property type="entry name" value="RBD_domain_sf"/>
</dbReference>
<proteinExistence type="predicted"/>
<dbReference type="SMART" id="SM00360">
    <property type="entry name" value="RRM"/>
    <property type="match status" value="1"/>
</dbReference>
<dbReference type="OrthoDB" id="1749473at2759"/>
<evidence type="ECO:0000259" key="4">
    <source>
        <dbReference type="PROSITE" id="PS50102"/>
    </source>
</evidence>
<evidence type="ECO:0000256" key="1">
    <source>
        <dbReference type="ARBA" id="ARBA00022884"/>
    </source>
</evidence>
<evidence type="ECO:0000256" key="3">
    <source>
        <dbReference type="SAM" id="MobiDB-lite"/>
    </source>
</evidence>
<name>A0A453PP41_AEGTS</name>
<dbReference type="SUPFAM" id="SSF54928">
    <property type="entry name" value="RNA-binding domain, RBD"/>
    <property type="match status" value="1"/>
</dbReference>
<dbReference type="AlphaFoldDB" id="A0A453PP41"/>
<dbReference type="PANTHER" id="PTHR10352">
    <property type="entry name" value="EUKARYOTIC TRANSLATION INITIATION FACTOR 3 SUBUNIT G"/>
    <property type="match status" value="1"/>
</dbReference>
<feature type="region of interest" description="Disordered" evidence="3">
    <location>
        <begin position="1"/>
        <end position="36"/>
    </location>
</feature>
<dbReference type="GO" id="GO:0003723">
    <property type="term" value="F:RNA binding"/>
    <property type="evidence" value="ECO:0007669"/>
    <property type="project" value="UniProtKB-UniRule"/>
</dbReference>